<organism evidence="1">
    <name type="scientific">Myoviridae sp. ctCo31</name>
    <dbReference type="NCBI Taxonomy" id="2825053"/>
    <lineage>
        <taxon>Viruses</taxon>
        <taxon>Duplodnaviria</taxon>
        <taxon>Heunggongvirae</taxon>
        <taxon>Uroviricota</taxon>
        <taxon>Caudoviricetes</taxon>
    </lineage>
</organism>
<evidence type="ECO:0000313" key="1">
    <source>
        <dbReference type="EMBL" id="DAF95597.1"/>
    </source>
</evidence>
<sequence length="29" mass="3675">MQQQFQQEHLDRNIFGLILVYYNNLHRQK</sequence>
<name>A0A8S5UM89_9CAUD</name>
<reference evidence="1" key="1">
    <citation type="journal article" date="2021" name="Proc. Natl. Acad. Sci. U.S.A.">
        <title>A Catalog of Tens of Thousands of Viruses from Human Metagenomes Reveals Hidden Associations with Chronic Diseases.</title>
        <authorList>
            <person name="Tisza M.J."/>
            <person name="Buck C.B."/>
        </authorList>
    </citation>
    <scope>NUCLEOTIDE SEQUENCE</scope>
    <source>
        <strain evidence="1">CtCo31</strain>
    </source>
</reference>
<protein>
    <submittedName>
        <fullName evidence="1">Uncharacterized protein</fullName>
    </submittedName>
</protein>
<accession>A0A8S5UM89</accession>
<proteinExistence type="predicted"/>
<dbReference type="EMBL" id="BK016109">
    <property type="protein sequence ID" value="DAF95597.1"/>
    <property type="molecule type" value="Genomic_DNA"/>
</dbReference>